<evidence type="ECO:0000313" key="3">
    <source>
        <dbReference type="Proteomes" id="UP001175000"/>
    </source>
</evidence>
<feature type="region of interest" description="Disordered" evidence="1">
    <location>
        <begin position="156"/>
        <end position="180"/>
    </location>
</feature>
<reference evidence="2" key="1">
    <citation type="submission" date="2023-06" db="EMBL/GenBank/DDBJ databases">
        <title>Genome-scale phylogeny and comparative genomics of the fungal order Sordariales.</title>
        <authorList>
            <consortium name="Lawrence Berkeley National Laboratory"/>
            <person name="Hensen N."/>
            <person name="Bonometti L."/>
            <person name="Westerberg I."/>
            <person name="Brannstrom I.O."/>
            <person name="Guillou S."/>
            <person name="Cros-Aarteil S."/>
            <person name="Calhoun S."/>
            <person name="Haridas S."/>
            <person name="Kuo A."/>
            <person name="Mondo S."/>
            <person name="Pangilinan J."/>
            <person name="Riley R."/>
            <person name="Labutti K."/>
            <person name="Andreopoulos B."/>
            <person name="Lipzen A."/>
            <person name="Chen C."/>
            <person name="Yanf M."/>
            <person name="Daum C."/>
            <person name="Ng V."/>
            <person name="Clum A."/>
            <person name="Steindorff A."/>
            <person name="Ohm R."/>
            <person name="Martin F."/>
            <person name="Silar P."/>
            <person name="Natvig D."/>
            <person name="Lalanne C."/>
            <person name="Gautier V."/>
            <person name="Ament-Velasquez S.L."/>
            <person name="Kruys A."/>
            <person name="Hutchinson M.I."/>
            <person name="Powell A.J."/>
            <person name="Barry K."/>
            <person name="Miller A.N."/>
            <person name="Grigoriev I.V."/>
            <person name="Debuchy R."/>
            <person name="Gladieux P."/>
            <person name="Thoren M.H."/>
            <person name="Johannesson H."/>
        </authorList>
    </citation>
    <scope>NUCLEOTIDE SEQUENCE</scope>
    <source>
        <strain evidence="2">CBS 606.72</strain>
    </source>
</reference>
<proteinExistence type="predicted"/>
<evidence type="ECO:0000256" key="1">
    <source>
        <dbReference type="SAM" id="MobiDB-lite"/>
    </source>
</evidence>
<dbReference type="EMBL" id="JAULSU010000001">
    <property type="protein sequence ID" value="KAK0633069.1"/>
    <property type="molecule type" value="Genomic_DNA"/>
</dbReference>
<gene>
    <name evidence="2" type="ORF">B0T14DRAFT_52452</name>
</gene>
<comment type="caution">
    <text evidence="2">The sequence shown here is derived from an EMBL/GenBank/DDBJ whole genome shotgun (WGS) entry which is preliminary data.</text>
</comment>
<keyword evidence="3" id="KW-1185">Reference proteome</keyword>
<evidence type="ECO:0000313" key="2">
    <source>
        <dbReference type="EMBL" id="KAK0633069.1"/>
    </source>
</evidence>
<name>A0AA39XFN7_9PEZI</name>
<dbReference type="Proteomes" id="UP001175000">
    <property type="component" value="Unassembled WGS sequence"/>
</dbReference>
<accession>A0AA39XFN7</accession>
<dbReference type="AlphaFoldDB" id="A0AA39XFN7"/>
<organism evidence="2 3">
    <name type="scientific">Immersiella caudata</name>
    <dbReference type="NCBI Taxonomy" id="314043"/>
    <lineage>
        <taxon>Eukaryota</taxon>
        <taxon>Fungi</taxon>
        <taxon>Dikarya</taxon>
        <taxon>Ascomycota</taxon>
        <taxon>Pezizomycotina</taxon>
        <taxon>Sordariomycetes</taxon>
        <taxon>Sordariomycetidae</taxon>
        <taxon>Sordariales</taxon>
        <taxon>Lasiosphaeriaceae</taxon>
        <taxon>Immersiella</taxon>
    </lineage>
</organism>
<protein>
    <submittedName>
        <fullName evidence="2">Uncharacterized protein</fullName>
    </submittedName>
</protein>
<sequence length="395" mass="45224">MMESIFNALPAELVTQILAHRYTKPTSCALHDLVPEWDICQRRNRGLESMLRQTRVDTYVVPAAPGQNGTVSTTFDHGDDDHIHFPVMEDVRDLGGLGSSQHRELAKRWLNSLIQVKHKKPNFELVSEPVDCDRMLRCQEMRSLLPYEDDRYYRHKAERNRKQDTVEEASDNPDEDGKDLIPLAEPLEAGETPDAYYRHIRHLMLCTPLDVWRLRLTDIVTMPISGSMMPSVQRARNDIEASLISERTDCFYLDWERLEKLESLFLDLRGYSWGVTVEDDEILGFHDVRFLARTLCLYHKASLKLLVIAGLRSYGLWPGAQELDIEAAEKAETSIIPNADPVDVREYPGDPASKDGVNWVMMFRGALQPGGNLILVDRRCDSVELPMWRGGGYRN</sequence>
<feature type="compositionally biased region" description="Acidic residues" evidence="1">
    <location>
        <begin position="166"/>
        <end position="177"/>
    </location>
</feature>